<sequence length="290" mass="30984">MRGSRLLIAAGVLALSACGAGEDLKARWLVLPDPPQEVTTVGPGTAEITGLDIDNISLDVTVLEAPVEDVTEGFDQALTFREGKAELEFVTGSGTVPITVEIEDRYFSDANGDGFQDAMIVLDQHVTGADTTPTTSDESSTAVMFLTYSEENIGQSFYVPTGLLEHVSAIEGGFSMTTTSDGLSDTIEVGMPEGVPVRIDEHGGASHCATSIEEIDAALTQRPVKLDAVNAFPGLSEIAGYDEFALFPLPDKTANPEIYGEYERMVFLLDGGDVTRWTDYRCAWVASSEL</sequence>
<reference evidence="2" key="1">
    <citation type="submission" date="2021-02" db="EMBL/GenBank/DDBJ databases">
        <title>Leucobacter sp. CX169.</title>
        <authorList>
            <person name="Cheng Y."/>
        </authorList>
    </citation>
    <scope>NUCLEOTIDE SEQUENCE [LARGE SCALE GENOMIC DNA]</scope>
    <source>
        <strain evidence="2">JY899</strain>
    </source>
</reference>
<accession>A0ABS2TFW9</accession>
<dbReference type="RefSeq" id="WP_187996792.1">
    <property type="nucleotide sequence ID" value="NZ_JACEXG010000004.1"/>
</dbReference>
<gene>
    <name evidence="1" type="ORF">JVW63_07575</name>
</gene>
<name>A0ABS2TFW9_9ACTO</name>
<dbReference type="PROSITE" id="PS51257">
    <property type="entry name" value="PROKAR_LIPOPROTEIN"/>
    <property type="match status" value="1"/>
</dbReference>
<evidence type="ECO:0000313" key="1">
    <source>
        <dbReference type="EMBL" id="MBM9433553.1"/>
    </source>
</evidence>
<evidence type="ECO:0000313" key="2">
    <source>
        <dbReference type="Proteomes" id="UP000705983"/>
    </source>
</evidence>
<evidence type="ECO:0008006" key="3">
    <source>
        <dbReference type="Google" id="ProtNLM"/>
    </source>
</evidence>
<protein>
    <recommendedName>
        <fullName evidence="3">Lipoprotein</fullName>
    </recommendedName>
</protein>
<comment type="caution">
    <text evidence="1">The sequence shown here is derived from an EMBL/GenBank/DDBJ whole genome shotgun (WGS) entry which is preliminary data.</text>
</comment>
<keyword evidence="2" id="KW-1185">Reference proteome</keyword>
<dbReference type="EMBL" id="JAFFJS010000004">
    <property type="protein sequence ID" value="MBM9433553.1"/>
    <property type="molecule type" value="Genomic_DNA"/>
</dbReference>
<proteinExistence type="predicted"/>
<organism evidence="1 2">
    <name type="scientific">Flaviflexus equikiangi</name>
    <dbReference type="NCBI Taxonomy" id="2758573"/>
    <lineage>
        <taxon>Bacteria</taxon>
        <taxon>Bacillati</taxon>
        <taxon>Actinomycetota</taxon>
        <taxon>Actinomycetes</taxon>
        <taxon>Actinomycetales</taxon>
        <taxon>Actinomycetaceae</taxon>
        <taxon>Flaviflexus</taxon>
    </lineage>
</organism>
<dbReference type="Proteomes" id="UP000705983">
    <property type="component" value="Unassembled WGS sequence"/>
</dbReference>